<evidence type="ECO:0000313" key="2">
    <source>
        <dbReference type="Proteomes" id="UP000694257"/>
    </source>
</evidence>
<organism evidence="1 2">
    <name type="scientific">Nocardia iowensis</name>
    <dbReference type="NCBI Taxonomy" id="204891"/>
    <lineage>
        <taxon>Bacteria</taxon>
        <taxon>Bacillati</taxon>
        <taxon>Actinomycetota</taxon>
        <taxon>Actinomycetes</taxon>
        <taxon>Mycobacteriales</taxon>
        <taxon>Nocardiaceae</taxon>
        <taxon>Nocardia</taxon>
    </lineage>
</organism>
<name>A0ABX8RG67_NOCIO</name>
<dbReference type="Proteomes" id="UP000694257">
    <property type="component" value="Chromosome"/>
</dbReference>
<protein>
    <submittedName>
        <fullName evidence="1">Uncharacterized protein</fullName>
    </submittedName>
</protein>
<sequence>MITYFPVRDNIWLATAEVSALGTVSHPGDRRSVAGRPAWRVREFLAGRDLLRRLLAVAAPHATDAVIEPDARGKPWLVGYPGIGISVSHCAEVIAAGVAVGMALGVDVQRPDQVVSDGIVRRLLGTNAPLLHGMSPGRAAEEVAWIWTVQEACVKADGAGLAGHPWTIPVPPRTCAGRWGRFVWSSLRGRSPIPLSYAFAAVSIEEEP</sequence>
<dbReference type="RefSeq" id="WP_218469487.1">
    <property type="nucleotide sequence ID" value="NZ_BAABJN010000013.1"/>
</dbReference>
<reference evidence="1 2" key="1">
    <citation type="submission" date="2021-07" db="EMBL/GenBank/DDBJ databases">
        <title>Whole Genome Sequence of Nocardia Iowensis.</title>
        <authorList>
            <person name="Lamm A."/>
            <person name="Collins-Fairclough A.M."/>
            <person name="Bunk B."/>
            <person name="Sproer C."/>
        </authorList>
    </citation>
    <scope>NUCLEOTIDE SEQUENCE [LARGE SCALE GENOMIC DNA]</scope>
    <source>
        <strain evidence="1 2">NRRL 5646</strain>
    </source>
</reference>
<dbReference type="EMBL" id="CP078145">
    <property type="protein sequence ID" value="QXN88604.1"/>
    <property type="molecule type" value="Genomic_DNA"/>
</dbReference>
<gene>
    <name evidence="1" type="ORF">KV110_23725</name>
</gene>
<proteinExistence type="predicted"/>
<keyword evidence="2" id="KW-1185">Reference proteome</keyword>
<accession>A0ABX8RG67</accession>
<evidence type="ECO:0000313" key="1">
    <source>
        <dbReference type="EMBL" id="QXN88604.1"/>
    </source>
</evidence>